<evidence type="ECO:0000313" key="1">
    <source>
        <dbReference type="EMBL" id="PTB71707.1"/>
    </source>
</evidence>
<sequence length="158" mass="17886">MALIPSPYCDPVDSCLLKTCALEPCLLDSSRILPLLTQIIWAVTMSTLRLDVSCSYHRKPLVTECDSVFDMSSRLSRRTHRVHSSHRHRSSSPTACFLYWRCCSLKQHVQLPLQWSYDDHSRPQTHHASTRPTSAQSRFASGPRLCLRLLLSSATCGT</sequence>
<proteinExistence type="predicted"/>
<dbReference type="EMBL" id="KZ679146">
    <property type="protein sequence ID" value="PTB71707.1"/>
    <property type="molecule type" value="Genomic_DNA"/>
</dbReference>
<accession>A0A2T4BQX0</accession>
<organism evidence="1 2">
    <name type="scientific">Trichoderma longibrachiatum ATCC 18648</name>
    <dbReference type="NCBI Taxonomy" id="983965"/>
    <lineage>
        <taxon>Eukaryota</taxon>
        <taxon>Fungi</taxon>
        <taxon>Dikarya</taxon>
        <taxon>Ascomycota</taxon>
        <taxon>Pezizomycotina</taxon>
        <taxon>Sordariomycetes</taxon>
        <taxon>Hypocreomycetidae</taxon>
        <taxon>Hypocreales</taxon>
        <taxon>Hypocreaceae</taxon>
        <taxon>Trichoderma</taxon>
    </lineage>
</organism>
<name>A0A2T4BQX0_TRILO</name>
<gene>
    <name evidence="1" type="ORF">M440DRAFT_1139752</name>
</gene>
<dbReference type="Proteomes" id="UP000240760">
    <property type="component" value="Unassembled WGS sequence"/>
</dbReference>
<protein>
    <submittedName>
        <fullName evidence="1">Uncharacterized protein</fullName>
    </submittedName>
</protein>
<dbReference type="AlphaFoldDB" id="A0A2T4BQX0"/>
<evidence type="ECO:0000313" key="2">
    <source>
        <dbReference type="Proteomes" id="UP000240760"/>
    </source>
</evidence>
<reference evidence="1 2" key="1">
    <citation type="submission" date="2016-07" db="EMBL/GenBank/DDBJ databases">
        <title>Multiple horizontal gene transfer events from other fungi enriched the ability of initially mycotrophic Trichoderma (Ascomycota) to feed on dead plant biomass.</title>
        <authorList>
            <consortium name="DOE Joint Genome Institute"/>
            <person name="Aerts A."/>
            <person name="Atanasova L."/>
            <person name="Chenthamara K."/>
            <person name="Zhang J."/>
            <person name="Grujic M."/>
            <person name="Henrissat B."/>
            <person name="Kuo A."/>
            <person name="Salamov A."/>
            <person name="Lipzen A."/>
            <person name="Labutti K."/>
            <person name="Barry K."/>
            <person name="Miao Y."/>
            <person name="Rahimi M.J."/>
            <person name="Shen Q."/>
            <person name="Grigoriev I.V."/>
            <person name="Kubicek C.P."/>
            <person name="Druzhinina I.S."/>
        </authorList>
    </citation>
    <scope>NUCLEOTIDE SEQUENCE [LARGE SCALE GENOMIC DNA]</scope>
    <source>
        <strain evidence="1 2">ATCC 18648</strain>
    </source>
</reference>
<keyword evidence="2" id="KW-1185">Reference proteome</keyword>